<dbReference type="GO" id="GO:0005789">
    <property type="term" value="C:endoplasmic reticulum membrane"/>
    <property type="evidence" value="ECO:0007669"/>
    <property type="project" value="TreeGrafter"/>
</dbReference>
<dbReference type="PANTHER" id="PTHR46187">
    <property type="entry name" value="ALKALINE CERAMIDASE 3"/>
    <property type="match status" value="1"/>
</dbReference>
<evidence type="ECO:0000256" key="6">
    <source>
        <dbReference type="ARBA" id="ARBA00023136"/>
    </source>
</evidence>
<keyword evidence="11" id="KW-1185">Reference proteome</keyword>
<dbReference type="GO" id="GO:0046872">
    <property type="term" value="F:metal ion binding"/>
    <property type="evidence" value="ECO:0007669"/>
    <property type="project" value="UniProtKB-KW"/>
</dbReference>
<name>A0A5J5EP02_9PEZI</name>
<dbReference type="GO" id="GO:0016811">
    <property type="term" value="F:hydrolase activity, acting on carbon-nitrogen (but not peptide) bonds, in linear amides"/>
    <property type="evidence" value="ECO:0007669"/>
    <property type="project" value="InterPro"/>
</dbReference>
<feature type="binding site" evidence="7">
    <location>
        <position position="42"/>
    </location>
    <ligand>
        <name>Ca(2+)</name>
        <dbReference type="ChEBI" id="CHEBI:29108"/>
    </ligand>
</feature>
<dbReference type="EMBL" id="VXIS01000190">
    <property type="protein sequence ID" value="KAA8897842.1"/>
    <property type="molecule type" value="Genomic_DNA"/>
</dbReference>
<evidence type="ECO:0000313" key="10">
    <source>
        <dbReference type="EMBL" id="KAA8897842.1"/>
    </source>
</evidence>
<feature type="binding site" evidence="8">
    <location>
        <position position="248"/>
    </location>
    <ligand>
        <name>Zn(2+)</name>
        <dbReference type="ChEBI" id="CHEBI:29105"/>
        <note>catalytic</note>
    </ligand>
</feature>
<feature type="transmembrane region" description="Helical" evidence="9">
    <location>
        <begin position="133"/>
        <end position="155"/>
    </location>
</feature>
<keyword evidence="8" id="KW-0862">Zinc</keyword>
<comment type="cofactor">
    <cofactor evidence="8">
        <name>Zn(2+)</name>
        <dbReference type="ChEBI" id="CHEBI:29105"/>
    </cofactor>
</comment>
<feature type="transmembrane region" description="Helical" evidence="9">
    <location>
        <begin position="106"/>
        <end position="126"/>
    </location>
</feature>
<keyword evidence="6 9" id="KW-0472">Membrane</keyword>
<keyword evidence="5 9" id="KW-1133">Transmembrane helix</keyword>
<feature type="transmembrane region" description="Helical" evidence="9">
    <location>
        <begin position="245"/>
        <end position="267"/>
    </location>
</feature>
<reference evidence="10 11" key="1">
    <citation type="submission" date="2019-09" db="EMBL/GenBank/DDBJ databases">
        <title>Draft genome of the ectomycorrhizal ascomycete Sphaerosporella brunnea.</title>
        <authorList>
            <consortium name="DOE Joint Genome Institute"/>
            <person name="Benucci G.M."/>
            <person name="Marozzi G."/>
            <person name="Antonielli L."/>
            <person name="Sanchez S."/>
            <person name="Marco P."/>
            <person name="Wang X."/>
            <person name="Falini L.B."/>
            <person name="Barry K."/>
            <person name="Haridas S."/>
            <person name="Lipzen A."/>
            <person name="Labutti K."/>
            <person name="Grigoriev I.V."/>
            <person name="Murat C."/>
            <person name="Martin F."/>
            <person name="Albertini E."/>
            <person name="Donnini D."/>
            <person name="Bonito G."/>
        </authorList>
    </citation>
    <scope>NUCLEOTIDE SEQUENCE [LARGE SCALE GENOMIC DNA]</scope>
    <source>
        <strain evidence="10 11">Sb_GMNB300</strain>
    </source>
</reference>
<feature type="binding site" evidence="8">
    <location>
        <position position="244"/>
    </location>
    <ligand>
        <name>Zn(2+)</name>
        <dbReference type="ChEBI" id="CHEBI:29105"/>
        <note>catalytic</note>
    </ligand>
</feature>
<evidence type="ECO:0000256" key="3">
    <source>
        <dbReference type="ARBA" id="ARBA00022692"/>
    </source>
</evidence>
<dbReference type="GO" id="GO:0046514">
    <property type="term" value="P:ceramide catabolic process"/>
    <property type="evidence" value="ECO:0007669"/>
    <property type="project" value="TreeGrafter"/>
</dbReference>
<sequence length="315" mass="36545">MTIHSQILNALYSVVQRLPSIHYGEEKFNRWGPITATLNWCEEDYVVTEYCAEIVNSITNLIFIYLSLKGMRNCYKEGHDTVFFISFLGLFAVGVGSFLFHSTLWYSMQLVDELSMIYTTCLMVWASFSHGRSLLYATFCGVVLSSIAGGVSVYYHYLQDPTFHQNAFALLTVGILLRSFFMMEWYVRENDPVSVNRMWKMVTWGVAVFLTGFGLWNLDNAYCSSLRSWRRSVGMPWGMLSEGHGWWHLLTGCGAYYELVYGIYLRYCLDRRQNEYKLVWPSIFSLPSVERWMPGERGEFLEKHANGSVNEKKRV</sequence>
<protein>
    <submittedName>
        <fullName evidence="10">Dihydroceramidase</fullName>
    </submittedName>
</protein>
<feature type="binding site" evidence="7">
    <location>
        <position position="40"/>
    </location>
    <ligand>
        <name>Ca(2+)</name>
        <dbReference type="ChEBI" id="CHEBI:29108"/>
    </ligand>
</feature>
<keyword evidence="3 9" id="KW-0812">Transmembrane</keyword>
<evidence type="ECO:0000256" key="8">
    <source>
        <dbReference type="PIRSR" id="PIRSR608901-2"/>
    </source>
</evidence>
<dbReference type="Proteomes" id="UP000326924">
    <property type="component" value="Unassembled WGS sequence"/>
</dbReference>
<dbReference type="Pfam" id="PF05875">
    <property type="entry name" value="Ceramidase"/>
    <property type="match status" value="1"/>
</dbReference>
<evidence type="ECO:0000256" key="5">
    <source>
        <dbReference type="ARBA" id="ARBA00022989"/>
    </source>
</evidence>
<evidence type="ECO:0000256" key="7">
    <source>
        <dbReference type="PIRSR" id="PIRSR608901-1"/>
    </source>
</evidence>
<keyword evidence="7" id="KW-0479">Metal-binding</keyword>
<comment type="similarity">
    <text evidence="2">Belongs to the alkaline ceramidase family.</text>
</comment>
<keyword evidence="7" id="KW-0106">Calcium</keyword>
<evidence type="ECO:0000256" key="9">
    <source>
        <dbReference type="SAM" id="Phobius"/>
    </source>
</evidence>
<feature type="binding site" evidence="8">
    <location>
        <position position="101"/>
    </location>
    <ligand>
        <name>Zn(2+)</name>
        <dbReference type="ChEBI" id="CHEBI:29105"/>
        <note>catalytic</note>
    </ligand>
</feature>
<dbReference type="OrthoDB" id="187171at2759"/>
<evidence type="ECO:0000313" key="11">
    <source>
        <dbReference type="Proteomes" id="UP000326924"/>
    </source>
</evidence>
<evidence type="ECO:0000256" key="4">
    <source>
        <dbReference type="ARBA" id="ARBA00022801"/>
    </source>
</evidence>
<evidence type="ECO:0000256" key="1">
    <source>
        <dbReference type="ARBA" id="ARBA00004141"/>
    </source>
</evidence>
<accession>A0A5J5EP02</accession>
<feature type="transmembrane region" description="Helical" evidence="9">
    <location>
        <begin position="81"/>
        <end position="100"/>
    </location>
</feature>
<feature type="transmembrane region" description="Helical" evidence="9">
    <location>
        <begin position="199"/>
        <end position="218"/>
    </location>
</feature>
<comment type="caution">
    <text evidence="10">The sequence shown here is derived from an EMBL/GenBank/DDBJ whole genome shotgun (WGS) entry which is preliminary data.</text>
</comment>
<feature type="binding site" evidence="7">
    <location>
        <position position="53"/>
    </location>
    <ligand>
        <name>Ca(2+)</name>
        <dbReference type="ChEBI" id="CHEBI:29108"/>
    </ligand>
</feature>
<evidence type="ECO:0000256" key="2">
    <source>
        <dbReference type="ARBA" id="ARBA00009780"/>
    </source>
</evidence>
<dbReference type="AlphaFoldDB" id="A0A5J5EP02"/>
<dbReference type="GO" id="GO:0046513">
    <property type="term" value="P:ceramide biosynthetic process"/>
    <property type="evidence" value="ECO:0007669"/>
    <property type="project" value="TreeGrafter"/>
</dbReference>
<dbReference type="FunCoup" id="A0A5J5EP02">
    <property type="interactions" value="606"/>
</dbReference>
<organism evidence="10 11">
    <name type="scientific">Sphaerosporella brunnea</name>
    <dbReference type="NCBI Taxonomy" id="1250544"/>
    <lineage>
        <taxon>Eukaryota</taxon>
        <taxon>Fungi</taxon>
        <taxon>Dikarya</taxon>
        <taxon>Ascomycota</taxon>
        <taxon>Pezizomycotina</taxon>
        <taxon>Pezizomycetes</taxon>
        <taxon>Pezizales</taxon>
        <taxon>Pyronemataceae</taxon>
        <taxon>Sphaerosporella</taxon>
    </lineage>
</organism>
<comment type="subcellular location">
    <subcellularLocation>
        <location evidence="1">Membrane</location>
        <topology evidence="1">Multi-pass membrane protein</topology>
    </subcellularLocation>
</comment>
<dbReference type="InterPro" id="IPR008901">
    <property type="entry name" value="ACER"/>
</dbReference>
<dbReference type="InParanoid" id="A0A5J5EP02"/>
<keyword evidence="4" id="KW-0378">Hydrolase</keyword>
<proteinExistence type="inferred from homology"/>
<feature type="transmembrane region" description="Helical" evidence="9">
    <location>
        <begin position="167"/>
        <end position="187"/>
    </location>
</feature>
<gene>
    <name evidence="10" type="ORF">FN846DRAFT_962844</name>
</gene>
<dbReference type="PANTHER" id="PTHR46187:SF3">
    <property type="entry name" value="ALKALINE CERAMIDASE 3"/>
    <property type="match status" value="1"/>
</dbReference>